<evidence type="ECO:0000256" key="5">
    <source>
        <dbReference type="ARBA" id="ARBA00022692"/>
    </source>
</evidence>
<dbReference type="Pfam" id="PF04066">
    <property type="entry name" value="MrpF_PhaF"/>
    <property type="match status" value="1"/>
</dbReference>
<evidence type="ECO:0000256" key="6">
    <source>
        <dbReference type="ARBA" id="ARBA00022989"/>
    </source>
</evidence>
<reference evidence="9 10" key="1">
    <citation type="submission" date="2018-01" db="EMBL/GenBank/DDBJ databases">
        <title>Draft genome sequence of Jiangella sp. GTF31.</title>
        <authorList>
            <person name="Sahin N."/>
            <person name="Ay H."/>
            <person name="Saygin H."/>
        </authorList>
    </citation>
    <scope>NUCLEOTIDE SEQUENCE [LARGE SCALE GENOMIC DNA]</scope>
    <source>
        <strain evidence="9 10">GTF31</strain>
    </source>
</reference>
<dbReference type="GO" id="GO:0005886">
    <property type="term" value="C:plasma membrane"/>
    <property type="evidence" value="ECO:0007669"/>
    <property type="project" value="UniProtKB-SubCell"/>
</dbReference>
<feature type="transmembrane region" description="Helical" evidence="8">
    <location>
        <begin position="33"/>
        <end position="53"/>
    </location>
</feature>
<evidence type="ECO:0000256" key="7">
    <source>
        <dbReference type="ARBA" id="ARBA00023136"/>
    </source>
</evidence>
<organism evidence="9 10">
    <name type="scientific">Jiangella anatolica</name>
    <dbReference type="NCBI Taxonomy" id="2670374"/>
    <lineage>
        <taxon>Bacteria</taxon>
        <taxon>Bacillati</taxon>
        <taxon>Actinomycetota</taxon>
        <taxon>Actinomycetes</taxon>
        <taxon>Jiangellales</taxon>
        <taxon>Jiangellaceae</taxon>
        <taxon>Jiangella</taxon>
    </lineage>
</organism>
<comment type="subcellular location">
    <subcellularLocation>
        <location evidence="1">Cell membrane</location>
        <topology evidence="1">Multi-pass membrane protein</topology>
    </subcellularLocation>
</comment>
<evidence type="ECO:0000256" key="1">
    <source>
        <dbReference type="ARBA" id="ARBA00004651"/>
    </source>
</evidence>
<keyword evidence="3" id="KW-0813">Transport</keyword>
<dbReference type="InterPro" id="IPR007208">
    <property type="entry name" value="MrpF/PhaF-like"/>
</dbReference>
<evidence type="ECO:0000313" key="10">
    <source>
        <dbReference type="Proteomes" id="UP000248764"/>
    </source>
</evidence>
<gene>
    <name evidence="9" type="ORF">C1I92_21205</name>
</gene>
<accession>A0A2W2B8H5</accession>
<dbReference type="GO" id="GO:0015385">
    <property type="term" value="F:sodium:proton antiporter activity"/>
    <property type="evidence" value="ECO:0007669"/>
    <property type="project" value="TreeGrafter"/>
</dbReference>
<dbReference type="RefSeq" id="WP_111256642.1">
    <property type="nucleotide sequence ID" value="NZ_POTW01000058.1"/>
</dbReference>
<keyword evidence="5 8" id="KW-0812">Transmembrane</keyword>
<comment type="similarity">
    <text evidence="2">Belongs to the CPA3 antiporters (TC 2.A.63) subunit F family.</text>
</comment>
<evidence type="ECO:0000313" key="9">
    <source>
        <dbReference type="EMBL" id="PZF81450.1"/>
    </source>
</evidence>
<evidence type="ECO:0000256" key="8">
    <source>
        <dbReference type="SAM" id="Phobius"/>
    </source>
</evidence>
<sequence>MTVVIWVCAAMLSVAAVLVLTRMAVGPTMLNRVVAMDVLIAIVVAGLGLEAALNRHATTLPILVVLSLVGFVGSVSVARFAAHDDKGENP</sequence>
<evidence type="ECO:0000256" key="3">
    <source>
        <dbReference type="ARBA" id="ARBA00022448"/>
    </source>
</evidence>
<feature type="transmembrane region" description="Helical" evidence="8">
    <location>
        <begin position="60"/>
        <end position="82"/>
    </location>
</feature>
<keyword evidence="4" id="KW-1003">Cell membrane</keyword>
<keyword evidence="10" id="KW-1185">Reference proteome</keyword>
<keyword evidence="6 8" id="KW-1133">Transmembrane helix</keyword>
<dbReference type="AlphaFoldDB" id="A0A2W2B8H5"/>
<dbReference type="Proteomes" id="UP000248764">
    <property type="component" value="Unassembled WGS sequence"/>
</dbReference>
<dbReference type="PANTHER" id="PTHR34702:SF1">
    <property type="entry name" value="NA(+)_H(+) ANTIPORTER SUBUNIT F"/>
    <property type="match status" value="1"/>
</dbReference>
<name>A0A2W2B8H5_9ACTN</name>
<proteinExistence type="inferred from homology"/>
<comment type="caution">
    <text evidence="9">The sequence shown here is derived from an EMBL/GenBank/DDBJ whole genome shotgun (WGS) entry which is preliminary data.</text>
</comment>
<evidence type="ECO:0000256" key="4">
    <source>
        <dbReference type="ARBA" id="ARBA00022475"/>
    </source>
</evidence>
<evidence type="ECO:0000256" key="2">
    <source>
        <dbReference type="ARBA" id="ARBA00009212"/>
    </source>
</evidence>
<dbReference type="EMBL" id="POTW01000058">
    <property type="protein sequence ID" value="PZF81450.1"/>
    <property type="molecule type" value="Genomic_DNA"/>
</dbReference>
<protein>
    <submittedName>
        <fullName evidence="9">Cation:proton antiporter</fullName>
    </submittedName>
</protein>
<keyword evidence="7 8" id="KW-0472">Membrane</keyword>
<dbReference type="PANTHER" id="PTHR34702">
    <property type="entry name" value="NA(+)/H(+) ANTIPORTER SUBUNIT F1"/>
    <property type="match status" value="1"/>
</dbReference>